<dbReference type="EMBL" id="AWGH01000004">
    <property type="protein sequence ID" value="ODO05212.1"/>
    <property type="molecule type" value="Genomic_DNA"/>
</dbReference>
<keyword evidence="2" id="KW-0479">Metal-binding</keyword>
<gene>
    <name evidence="12" type="ORF">L198_01901</name>
</gene>
<dbReference type="Pfam" id="PF00096">
    <property type="entry name" value="zf-C2H2"/>
    <property type="match status" value="2"/>
</dbReference>
<proteinExistence type="predicted"/>
<sequence length="104" mass="11947">MPFKPGPRHKDTNSKGETIFECTWEGCTKKFGTAGHVRRHEKTHVGSTPYPCPHCHKAFGRSDVRSKHVNTMHRDEDHDVAHDDRDELDGSNVDEPPRRVHRVL</sequence>
<evidence type="ECO:0000256" key="7">
    <source>
        <dbReference type="ARBA" id="ARBA00023163"/>
    </source>
</evidence>
<dbReference type="PROSITE" id="PS00028">
    <property type="entry name" value="ZINC_FINGER_C2H2_1"/>
    <property type="match status" value="2"/>
</dbReference>
<evidence type="ECO:0000256" key="9">
    <source>
        <dbReference type="PROSITE-ProRule" id="PRU00042"/>
    </source>
</evidence>
<evidence type="ECO:0000313" key="12">
    <source>
        <dbReference type="EMBL" id="ODO05212.1"/>
    </source>
</evidence>
<dbReference type="FunFam" id="3.30.160.60:FF:001102">
    <property type="entry name" value="Transcription factor IIIA"/>
    <property type="match status" value="1"/>
</dbReference>
<keyword evidence="13" id="KW-1185">Reference proteome</keyword>
<keyword evidence="7" id="KW-0804">Transcription</keyword>
<dbReference type="Gene3D" id="3.30.160.60">
    <property type="entry name" value="Classic Zinc Finger"/>
    <property type="match status" value="2"/>
</dbReference>
<feature type="domain" description="C2H2-type" evidence="11">
    <location>
        <begin position="20"/>
        <end position="49"/>
    </location>
</feature>
<dbReference type="Proteomes" id="UP000094819">
    <property type="component" value="Unassembled WGS sequence"/>
</dbReference>
<evidence type="ECO:0000256" key="6">
    <source>
        <dbReference type="ARBA" id="ARBA00023015"/>
    </source>
</evidence>
<keyword evidence="5" id="KW-0862">Zinc</keyword>
<dbReference type="InterPro" id="IPR036236">
    <property type="entry name" value="Znf_C2H2_sf"/>
</dbReference>
<feature type="compositionally biased region" description="Basic and acidic residues" evidence="10">
    <location>
        <begin position="66"/>
        <end position="85"/>
    </location>
</feature>
<organism evidence="12 13">
    <name type="scientific">Cryptococcus wingfieldii CBS 7118</name>
    <dbReference type="NCBI Taxonomy" id="1295528"/>
    <lineage>
        <taxon>Eukaryota</taxon>
        <taxon>Fungi</taxon>
        <taxon>Dikarya</taxon>
        <taxon>Basidiomycota</taxon>
        <taxon>Agaricomycotina</taxon>
        <taxon>Tremellomycetes</taxon>
        <taxon>Tremellales</taxon>
        <taxon>Cryptococcaceae</taxon>
        <taxon>Cryptococcus</taxon>
    </lineage>
</organism>
<dbReference type="RefSeq" id="XP_019033867.1">
    <property type="nucleotide sequence ID" value="XM_019174060.1"/>
</dbReference>
<dbReference type="SUPFAM" id="SSF57667">
    <property type="entry name" value="beta-beta-alpha zinc fingers"/>
    <property type="match status" value="1"/>
</dbReference>
<feature type="region of interest" description="Disordered" evidence="10">
    <location>
        <begin position="66"/>
        <end position="104"/>
    </location>
</feature>
<comment type="subcellular location">
    <subcellularLocation>
        <location evidence="1">Nucleus</location>
    </subcellularLocation>
</comment>
<dbReference type="PROSITE" id="PS50157">
    <property type="entry name" value="ZINC_FINGER_C2H2_2"/>
    <property type="match status" value="2"/>
</dbReference>
<evidence type="ECO:0000256" key="4">
    <source>
        <dbReference type="ARBA" id="ARBA00022771"/>
    </source>
</evidence>
<keyword evidence="3" id="KW-0677">Repeat</keyword>
<name>A0A1E3JZ87_9TREE</name>
<comment type="caution">
    <text evidence="12">The sequence shown here is derived from an EMBL/GenBank/DDBJ whole genome shotgun (WGS) entry which is preliminary data.</text>
</comment>
<evidence type="ECO:0000313" key="13">
    <source>
        <dbReference type="Proteomes" id="UP000094819"/>
    </source>
</evidence>
<dbReference type="PANTHER" id="PTHR47660">
    <property type="entry name" value="TRANSCRIPTION FACTOR WITH C2H2 AND ZN(2)-CYS(6) DNA BINDING DOMAIN (EUROFUNG)-RELATED-RELATED"/>
    <property type="match status" value="1"/>
</dbReference>
<dbReference type="AlphaFoldDB" id="A0A1E3JZ87"/>
<evidence type="ECO:0000259" key="11">
    <source>
        <dbReference type="PROSITE" id="PS50157"/>
    </source>
</evidence>
<keyword evidence="6" id="KW-0805">Transcription regulation</keyword>
<evidence type="ECO:0000256" key="10">
    <source>
        <dbReference type="SAM" id="MobiDB-lite"/>
    </source>
</evidence>
<keyword evidence="8" id="KW-0539">Nucleus</keyword>
<evidence type="ECO:0000256" key="5">
    <source>
        <dbReference type="ARBA" id="ARBA00022833"/>
    </source>
</evidence>
<dbReference type="GeneID" id="30191114"/>
<dbReference type="OrthoDB" id="427030at2759"/>
<protein>
    <recommendedName>
        <fullName evidence="11">C2H2-type domain-containing protein</fullName>
    </recommendedName>
</protein>
<dbReference type="InterPro" id="IPR013087">
    <property type="entry name" value="Znf_C2H2_type"/>
</dbReference>
<reference evidence="12 13" key="1">
    <citation type="submission" date="2016-06" db="EMBL/GenBank/DDBJ databases">
        <title>Evolution of pathogenesis and genome organization in the Tremellales.</title>
        <authorList>
            <person name="Cuomo C."/>
            <person name="Litvintseva A."/>
            <person name="Heitman J."/>
            <person name="Chen Y."/>
            <person name="Sun S."/>
            <person name="Springer D."/>
            <person name="Dromer F."/>
            <person name="Young S."/>
            <person name="Zeng Q."/>
            <person name="Chapman S."/>
            <person name="Gujja S."/>
            <person name="Saif S."/>
            <person name="Birren B."/>
        </authorList>
    </citation>
    <scope>NUCLEOTIDE SEQUENCE [LARGE SCALE GENOMIC DNA]</scope>
    <source>
        <strain evidence="12 13">CBS 7118</strain>
    </source>
</reference>
<evidence type="ECO:0000256" key="2">
    <source>
        <dbReference type="ARBA" id="ARBA00022723"/>
    </source>
</evidence>
<accession>A0A1E3JZ87</accession>
<keyword evidence="4 9" id="KW-0863">Zinc-finger</keyword>
<evidence type="ECO:0000256" key="8">
    <source>
        <dbReference type="ARBA" id="ARBA00023242"/>
    </source>
</evidence>
<dbReference type="GO" id="GO:0005634">
    <property type="term" value="C:nucleus"/>
    <property type="evidence" value="ECO:0007669"/>
    <property type="project" value="UniProtKB-SubCell"/>
</dbReference>
<dbReference type="GO" id="GO:0008270">
    <property type="term" value="F:zinc ion binding"/>
    <property type="evidence" value="ECO:0007669"/>
    <property type="project" value="UniProtKB-KW"/>
</dbReference>
<feature type="domain" description="C2H2-type" evidence="11">
    <location>
        <begin position="50"/>
        <end position="78"/>
    </location>
</feature>
<evidence type="ECO:0000256" key="1">
    <source>
        <dbReference type="ARBA" id="ARBA00004123"/>
    </source>
</evidence>
<evidence type="ECO:0000256" key="3">
    <source>
        <dbReference type="ARBA" id="ARBA00022737"/>
    </source>
</evidence>
<dbReference type="SMART" id="SM00355">
    <property type="entry name" value="ZnF_C2H2"/>
    <property type="match status" value="2"/>
</dbReference>